<dbReference type="GO" id="GO:0004497">
    <property type="term" value="F:monooxygenase activity"/>
    <property type="evidence" value="ECO:0007669"/>
    <property type="project" value="InterPro"/>
</dbReference>
<evidence type="ECO:0000313" key="3">
    <source>
        <dbReference type="Proteomes" id="UP000216947"/>
    </source>
</evidence>
<evidence type="ECO:0000256" key="1">
    <source>
        <dbReference type="ARBA" id="ARBA00010617"/>
    </source>
</evidence>
<comment type="similarity">
    <text evidence="1">Belongs to the cytochrome P450 family.</text>
</comment>
<dbReference type="InterPro" id="IPR002397">
    <property type="entry name" value="Cyt_P450_B"/>
</dbReference>
<dbReference type="PANTHER" id="PTHR46696:SF1">
    <property type="entry name" value="CYTOCHROME P450 YJIB-RELATED"/>
    <property type="match status" value="1"/>
</dbReference>
<dbReference type="AlphaFoldDB" id="A0A261RJS5"/>
<name>A0A261RJS5_9BORD</name>
<dbReference type="GO" id="GO:0005506">
    <property type="term" value="F:iron ion binding"/>
    <property type="evidence" value="ECO:0007669"/>
    <property type="project" value="InterPro"/>
</dbReference>
<comment type="caution">
    <text evidence="2">The sequence shown here is derived from an EMBL/GenBank/DDBJ whole genome shotgun (WGS) entry which is preliminary data.</text>
</comment>
<dbReference type="EMBL" id="NEVK01000003">
    <property type="protein sequence ID" value="OZI24932.1"/>
    <property type="molecule type" value="Genomic_DNA"/>
</dbReference>
<accession>A0A261RJS5</accession>
<proteinExistence type="inferred from homology"/>
<dbReference type="Gene3D" id="1.10.630.10">
    <property type="entry name" value="Cytochrome P450"/>
    <property type="match status" value="1"/>
</dbReference>
<dbReference type="SUPFAM" id="SSF48264">
    <property type="entry name" value="Cytochrome P450"/>
    <property type="match status" value="1"/>
</dbReference>
<evidence type="ECO:0008006" key="4">
    <source>
        <dbReference type="Google" id="ProtNLM"/>
    </source>
</evidence>
<dbReference type="GO" id="GO:0020037">
    <property type="term" value="F:heme binding"/>
    <property type="evidence" value="ECO:0007669"/>
    <property type="project" value="InterPro"/>
</dbReference>
<dbReference type="PRINTS" id="PR00359">
    <property type="entry name" value="BP450"/>
</dbReference>
<dbReference type="PRINTS" id="PR00385">
    <property type="entry name" value="P450"/>
</dbReference>
<dbReference type="Pfam" id="PF00067">
    <property type="entry name" value="p450"/>
    <property type="match status" value="1"/>
</dbReference>
<dbReference type="PANTHER" id="PTHR46696">
    <property type="entry name" value="P450, PUTATIVE (EUROFUNG)-RELATED"/>
    <property type="match status" value="1"/>
</dbReference>
<dbReference type="GO" id="GO:0016705">
    <property type="term" value="F:oxidoreductase activity, acting on paired donors, with incorporation or reduction of molecular oxygen"/>
    <property type="evidence" value="ECO:0007669"/>
    <property type="project" value="InterPro"/>
</dbReference>
<evidence type="ECO:0000313" key="2">
    <source>
        <dbReference type="EMBL" id="OZI24932.1"/>
    </source>
</evidence>
<dbReference type="RefSeq" id="WP_094796209.1">
    <property type="nucleotide sequence ID" value="NZ_NEVK01000003.1"/>
</dbReference>
<dbReference type="InterPro" id="IPR036396">
    <property type="entry name" value="Cyt_P450_sf"/>
</dbReference>
<organism evidence="2 3">
    <name type="scientific">Bordetella genomosp. 7</name>
    <dbReference type="NCBI Taxonomy" id="1416805"/>
    <lineage>
        <taxon>Bacteria</taxon>
        <taxon>Pseudomonadati</taxon>
        <taxon>Pseudomonadota</taxon>
        <taxon>Betaproteobacteria</taxon>
        <taxon>Burkholderiales</taxon>
        <taxon>Alcaligenaceae</taxon>
        <taxon>Bordetella</taxon>
    </lineage>
</organism>
<protein>
    <recommendedName>
        <fullName evidence="4">Cytochrome P450</fullName>
    </recommendedName>
</protein>
<dbReference type="Proteomes" id="UP000216947">
    <property type="component" value="Unassembled WGS sequence"/>
</dbReference>
<sequence>MTQVAVAVAAPELDIDPYDDAVLESPFAMFDQLRQAPAVYLKRYGVYAIGRYRQVRDAMKDWETFSSSGGIGLTDVREPDTWRARSPIGDVDPPEHTQVRTVIQRILSPQVIRGWRAGFEEEAERLIGEMVEREYVDGVQDLAEAYVSTSFPKAMGIRHTPELRANWYLMGELNFDSQGPRNARYLATQQRADALIKDWQQASMQRESLMPGGFGIKIFEAADAGQMAPELAPLLIRSFLRGGLDTTTAMISSVLYYLARDPSQYARLREDPSLARPALDETMRLESPSQTAYRLTMRDAVVDGVTIPANKKVMLQLGAANRDPAFWDRPDEFDIARNPVGHLALGHGVHMCVGQMIARLEGECVLNALIKRVGKLSLEGPTTQRLNNALRSLKTLPLRLQA</sequence>
<dbReference type="InterPro" id="IPR001128">
    <property type="entry name" value="Cyt_P450"/>
</dbReference>
<keyword evidence="3" id="KW-1185">Reference proteome</keyword>
<reference evidence="3" key="1">
    <citation type="submission" date="2017-05" db="EMBL/GenBank/DDBJ databases">
        <title>Complete and WGS of Bordetella genogroups.</title>
        <authorList>
            <person name="Spilker T."/>
            <person name="Lipuma J."/>
        </authorList>
    </citation>
    <scope>NUCLEOTIDE SEQUENCE [LARGE SCALE GENOMIC DNA]</scope>
    <source>
        <strain evidence="3">AU18089</strain>
    </source>
</reference>
<gene>
    <name evidence="2" type="ORF">CAL19_05460</name>
</gene>